<evidence type="ECO:0000313" key="3">
    <source>
        <dbReference type="Proteomes" id="UP001151532"/>
    </source>
</evidence>
<dbReference type="OrthoDB" id="2143914at2759"/>
<reference evidence="2" key="1">
    <citation type="submission" date="2022-11" db="EMBL/GenBank/DDBJ databases">
        <authorList>
            <person name="Hyden B.L."/>
            <person name="Feng K."/>
            <person name="Yates T."/>
            <person name="Jawdy S."/>
            <person name="Smart L.B."/>
            <person name="Muchero W."/>
        </authorList>
    </citation>
    <scope>NUCLEOTIDE SEQUENCE</scope>
    <source>
        <tissue evidence="2">Shoot tip</tissue>
    </source>
</reference>
<dbReference type="AlphaFoldDB" id="A0A9Q0W3T6"/>
<sequence length="134" mass="14534">MSRFRPPNDDDEEEEDDDDDFQNDMEALRQACIVTGTNLTNISPAAAVSDGSGEADGNSCGGASVSDSESEDDFELFRSVQNRFAKSAGSLEPLSLKPLCALPPVSDDEEDDFETLCAVKRRFAAYDNNNNQGK</sequence>
<gene>
    <name evidence="2" type="ORF">OIU79_024858</name>
</gene>
<accession>A0A9Q0W3T6</accession>
<evidence type="ECO:0000256" key="1">
    <source>
        <dbReference type="SAM" id="MobiDB-lite"/>
    </source>
</evidence>
<proteinExistence type="predicted"/>
<dbReference type="EMBL" id="JAPFFK010000006">
    <property type="protein sequence ID" value="KAJ6759877.1"/>
    <property type="molecule type" value="Genomic_DNA"/>
</dbReference>
<feature type="region of interest" description="Disordered" evidence="1">
    <location>
        <begin position="1"/>
        <end position="26"/>
    </location>
</feature>
<evidence type="ECO:0000313" key="2">
    <source>
        <dbReference type="EMBL" id="KAJ6759877.1"/>
    </source>
</evidence>
<feature type="compositionally biased region" description="Acidic residues" evidence="1">
    <location>
        <begin position="9"/>
        <end position="23"/>
    </location>
</feature>
<protein>
    <submittedName>
        <fullName evidence="2">Uncharacterized protein</fullName>
    </submittedName>
</protein>
<reference evidence="2" key="2">
    <citation type="journal article" date="2023" name="Int. J. Mol. Sci.">
        <title>De Novo Assembly and Annotation of 11 Diverse Shrub Willow (Salix) Genomes Reveals Novel Gene Organization in Sex-Linked Regions.</title>
        <authorList>
            <person name="Hyden B."/>
            <person name="Feng K."/>
            <person name="Yates T.B."/>
            <person name="Jawdy S."/>
            <person name="Cereghino C."/>
            <person name="Smart L.B."/>
            <person name="Muchero W."/>
        </authorList>
    </citation>
    <scope>NUCLEOTIDE SEQUENCE</scope>
    <source>
        <tissue evidence="2">Shoot tip</tissue>
    </source>
</reference>
<dbReference type="Proteomes" id="UP001151532">
    <property type="component" value="Chromosome 15Z"/>
</dbReference>
<comment type="caution">
    <text evidence="2">The sequence shown here is derived from an EMBL/GenBank/DDBJ whole genome shotgun (WGS) entry which is preliminary data.</text>
</comment>
<name>A0A9Q0W3T6_SALPP</name>
<organism evidence="2 3">
    <name type="scientific">Salix purpurea</name>
    <name type="common">Purple osier willow</name>
    <dbReference type="NCBI Taxonomy" id="77065"/>
    <lineage>
        <taxon>Eukaryota</taxon>
        <taxon>Viridiplantae</taxon>
        <taxon>Streptophyta</taxon>
        <taxon>Embryophyta</taxon>
        <taxon>Tracheophyta</taxon>
        <taxon>Spermatophyta</taxon>
        <taxon>Magnoliopsida</taxon>
        <taxon>eudicotyledons</taxon>
        <taxon>Gunneridae</taxon>
        <taxon>Pentapetalae</taxon>
        <taxon>rosids</taxon>
        <taxon>fabids</taxon>
        <taxon>Malpighiales</taxon>
        <taxon>Salicaceae</taxon>
        <taxon>Saliceae</taxon>
        <taxon>Salix</taxon>
    </lineage>
</organism>
<feature type="region of interest" description="Disordered" evidence="1">
    <location>
        <begin position="45"/>
        <end position="68"/>
    </location>
</feature>
<keyword evidence="3" id="KW-1185">Reference proteome</keyword>